<evidence type="ECO:0000313" key="2">
    <source>
        <dbReference type="Proteomes" id="UP000789390"/>
    </source>
</evidence>
<comment type="caution">
    <text evidence="1">The sequence shown here is derived from an EMBL/GenBank/DDBJ whole genome shotgun (WGS) entry which is preliminary data.</text>
</comment>
<evidence type="ECO:0000313" key="1">
    <source>
        <dbReference type="EMBL" id="CAH0099501.1"/>
    </source>
</evidence>
<dbReference type="AlphaFoldDB" id="A0A8J2RBB9"/>
<gene>
    <name evidence="1" type="ORF">DGAL_LOCUS1640</name>
</gene>
<dbReference type="EMBL" id="CAKKLH010000020">
    <property type="protein sequence ID" value="CAH0099501.1"/>
    <property type="molecule type" value="Genomic_DNA"/>
</dbReference>
<proteinExistence type="predicted"/>
<organism evidence="1 2">
    <name type="scientific">Daphnia galeata</name>
    <dbReference type="NCBI Taxonomy" id="27404"/>
    <lineage>
        <taxon>Eukaryota</taxon>
        <taxon>Metazoa</taxon>
        <taxon>Ecdysozoa</taxon>
        <taxon>Arthropoda</taxon>
        <taxon>Crustacea</taxon>
        <taxon>Branchiopoda</taxon>
        <taxon>Diplostraca</taxon>
        <taxon>Cladocera</taxon>
        <taxon>Anomopoda</taxon>
        <taxon>Daphniidae</taxon>
        <taxon>Daphnia</taxon>
    </lineage>
</organism>
<accession>A0A8J2RBB9</accession>
<dbReference type="Proteomes" id="UP000789390">
    <property type="component" value="Unassembled WGS sequence"/>
</dbReference>
<sequence>MVQAWKVLVLHRPVLPHRQVTTRVEDIVGVFTPVTVTVRKSAWLKKGEIASEKIPFIRLVPWISSCQ</sequence>
<keyword evidence="2" id="KW-1185">Reference proteome</keyword>
<reference evidence="1" key="1">
    <citation type="submission" date="2021-11" db="EMBL/GenBank/DDBJ databases">
        <authorList>
            <person name="Schell T."/>
        </authorList>
    </citation>
    <scope>NUCLEOTIDE SEQUENCE</scope>
    <source>
        <strain evidence="1">M5</strain>
    </source>
</reference>
<protein>
    <submittedName>
        <fullName evidence="1">Uncharacterized protein</fullName>
    </submittedName>
</protein>
<name>A0A8J2RBB9_9CRUS</name>